<name>A0A3D8SFP2_9HELO</name>
<dbReference type="OrthoDB" id="5383818at2759"/>
<gene>
    <name evidence="2" type="ORF">BP6252_02749</name>
</gene>
<feature type="chain" id="PRO_5017782431" description="Ricin B lectin domain-containing protein" evidence="1">
    <location>
        <begin position="21"/>
        <end position="461"/>
    </location>
</feature>
<evidence type="ECO:0008006" key="4">
    <source>
        <dbReference type="Google" id="ProtNLM"/>
    </source>
</evidence>
<evidence type="ECO:0000313" key="3">
    <source>
        <dbReference type="Proteomes" id="UP000256645"/>
    </source>
</evidence>
<dbReference type="STRING" id="1849047.A0A3D8SFP2"/>
<protein>
    <recommendedName>
        <fullName evidence="4">Ricin B lectin domain-containing protein</fullName>
    </recommendedName>
</protein>
<accession>A0A3D8SFP2</accession>
<dbReference type="CDD" id="cd00161">
    <property type="entry name" value="beta-trefoil_Ricin-like"/>
    <property type="match status" value="1"/>
</dbReference>
<sequence length="461" mass="45675">MLSSTTLSAFLLSVSAFTAALPGLALEARTVTALNTAAFDEAQQRDATATRAFSSTTIKTSTGQCLSVDELSGDFRANLTPIQVKDCDGSTGQAWDIITKGKHDDQAGTMLIVNTLTQACMNFDPRRAAGNTVIMFSCGGRADGGGAVTNSQLFNFTGASGPLSFLPLNAVGTCLAVTSNNVLDQATCSTGAAGQTFTFGGSGASSAAATTTAAAGNASTIVAGAAASTSCGCVVTTMVTVTRQPGTSTTANAQAVSTTEAASTTATASTTAAASTAAAASPTVANAVSRAGGVLNPSAAAEANPRDNTATRAFSSVAIKSSSGECLTIDASAGDFRENLIPITLSACTGSAGQQFDLITAGQHNNIANSTLVVSTLTQGCVNFDPRRAAGDTVIMFSCGGRADGGGQVTNSQLFPFAGTAKSIVLAPENANGATCLVQSAAGKLDSAACSGGSEQVFTIG</sequence>
<keyword evidence="1" id="KW-0732">Signal</keyword>
<feature type="signal peptide" evidence="1">
    <location>
        <begin position="1"/>
        <end position="20"/>
    </location>
</feature>
<dbReference type="PROSITE" id="PS50231">
    <property type="entry name" value="RICIN_B_LECTIN"/>
    <property type="match status" value="2"/>
</dbReference>
<dbReference type="InterPro" id="IPR035992">
    <property type="entry name" value="Ricin_B-like_lectins"/>
</dbReference>
<reference evidence="2 3" key="1">
    <citation type="journal article" date="2018" name="IMA Fungus">
        <title>IMA Genome-F 9: Draft genome sequence of Annulohypoxylon stygium, Aspergillus mulundensis, Berkeleyomyces basicola (syn. Thielaviopsis basicola), Ceratocystis smalleyi, two Cercospora beticola strains, Coleophoma cylindrospora, Fusarium fracticaudum, Phialophora cf. hyalina, and Morchella septimelata.</title>
        <authorList>
            <person name="Wingfield B.D."/>
            <person name="Bills G.F."/>
            <person name="Dong Y."/>
            <person name="Huang W."/>
            <person name="Nel W.J."/>
            <person name="Swalarsk-Parry B.S."/>
            <person name="Vaghefi N."/>
            <person name="Wilken P.M."/>
            <person name="An Z."/>
            <person name="de Beer Z.W."/>
            <person name="De Vos L."/>
            <person name="Chen L."/>
            <person name="Duong T.A."/>
            <person name="Gao Y."/>
            <person name="Hammerbacher A."/>
            <person name="Kikkert J.R."/>
            <person name="Li Y."/>
            <person name="Li H."/>
            <person name="Li K."/>
            <person name="Li Q."/>
            <person name="Liu X."/>
            <person name="Ma X."/>
            <person name="Naidoo K."/>
            <person name="Pethybridge S.J."/>
            <person name="Sun J."/>
            <person name="Steenkamp E.T."/>
            <person name="van der Nest M.A."/>
            <person name="van Wyk S."/>
            <person name="Wingfield M.J."/>
            <person name="Xiong C."/>
            <person name="Yue Q."/>
            <person name="Zhang X."/>
        </authorList>
    </citation>
    <scope>NUCLEOTIDE SEQUENCE [LARGE SCALE GENOMIC DNA]</scope>
    <source>
        <strain evidence="2 3">BP6252</strain>
    </source>
</reference>
<dbReference type="AlphaFoldDB" id="A0A3D8SFP2"/>
<proteinExistence type="predicted"/>
<comment type="caution">
    <text evidence="2">The sequence shown here is derived from an EMBL/GenBank/DDBJ whole genome shotgun (WGS) entry which is preliminary data.</text>
</comment>
<evidence type="ECO:0000313" key="2">
    <source>
        <dbReference type="EMBL" id="RDW85159.1"/>
    </source>
</evidence>
<dbReference type="SUPFAM" id="SSF50370">
    <property type="entry name" value="Ricin B-like lectins"/>
    <property type="match status" value="2"/>
</dbReference>
<evidence type="ECO:0000256" key="1">
    <source>
        <dbReference type="SAM" id="SignalP"/>
    </source>
</evidence>
<organism evidence="2 3">
    <name type="scientific">Coleophoma cylindrospora</name>
    <dbReference type="NCBI Taxonomy" id="1849047"/>
    <lineage>
        <taxon>Eukaryota</taxon>
        <taxon>Fungi</taxon>
        <taxon>Dikarya</taxon>
        <taxon>Ascomycota</taxon>
        <taxon>Pezizomycotina</taxon>
        <taxon>Leotiomycetes</taxon>
        <taxon>Helotiales</taxon>
        <taxon>Dermateaceae</taxon>
        <taxon>Coleophoma</taxon>
    </lineage>
</organism>
<dbReference type="EMBL" id="PDLM01000002">
    <property type="protein sequence ID" value="RDW85159.1"/>
    <property type="molecule type" value="Genomic_DNA"/>
</dbReference>
<keyword evidence="3" id="KW-1185">Reference proteome</keyword>
<dbReference type="Gene3D" id="2.80.10.50">
    <property type="match status" value="2"/>
</dbReference>
<dbReference type="Proteomes" id="UP000256645">
    <property type="component" value="Unassembled WGS sequence"/>
</dbReference>